<keyword evidence="2" id="KW-1185">Reference proteome</keyword>
<dbReference type="EMBL" id="CP144699">
    <property type="protein sequence ID" value="WVZ19633.1"/>
    <property type="molecule type" value="Genomic_DNA"/>
</dbReference>
<organism evidence="1 2">
    <name type="scientific">Vigna mungo</name>
    <name type="common">Black gram</name>
    <name type="synonym">Phaseolus mungo</name>
    <dbReference type="NCBI Taxonomy" id="3915"/>
    <lineage>
        <taxon>Eukaryota</taxon>
        <taxon>Viridiplantae</taxon>
        <taxon>Streptophyta</taxon>
        <taxon>Embryophyta</taxon>
        <taxon>Tracheophyta</taxon>
        <taxon>Spermatophyta</taxon>
        <taxon>Magnoliopsida</taxon>
        <taxon>eudicotyledons</taxon>
        <taxon>Gunneridae</taxon>
        <taxon>Pentapetalae</taxon>
        <taxon>rosids</taxon>
        <taxon>fabids</taxon>
        <taxon>Fabales</taxon>
        <taxon>Fabaceae</taxon>
        <taxon>Papilionoideae</taxon>
        <taxon>50 kb inversion clade</taxon>
        <taxon>NPAAA clade</taxon>
        <taxon>indigoferoid/millettioid clade</taxon>
        <taxon>Phaseoleae</taxon>
        <taxon>Vigna</taxon>
    </lineage>
</organism>
<reference evidence="1 2" key="1">
    <citation type="journal article" date="2023" name="Life. Sci Alliance">
        <title>Evolutionary insights into 3D genome organization and epigenetic landscape of Vigna mungo.</title>
        <authorList>
            <person name="Junaid A."/>
            <person name="Singh B."/>
            <person name="Bhatia S."/>
        </authorList>
    </citation>
    <scope>NUCLEOTIDE SEQUENCE [LARGE SCALE GENOMIC DNA]</scope>
    <source>
        <strain evidence="1">Urdbean</strain>
    </source>
</reference>
<evidence type="ECO:0000313" key="1">
    <source>
        <dbReference type="EMBL" id="WVZ19633.1"/>
    </source>
</evidence>
<accession>A0AAQ3P1E6</accession>
<gene>
    <name evidence="1" type="ORF">V8G54_006955</name>
</gene>
<proteinExistence type="predicted"/>
<dbReference type="Proteomes" id="UP001374535">
    <property type="component" value="Chromosome 2"/>
</dbReference>
<sequence>MYRSIKIHTAHCTFFSWLSTVTNYHTALGTGTEYPDSLSVSNIGHVQIKCPRLVIPNKILFQNSSAPEVKHFIPGIPLTSSHNPPRLEINFSQSKAIIKLLT</sequence>
<name>A0AAQ3P1E6_VIGMU</name>
<protein>
    <submittedName>
        <fullName evidence="1">Uncharacterized protein</fullName>
    </submittedName>
</protein>
<evidence type="ECO:0000313" key="2">
    <source>
        <dbReference type="Proteomes" id="UP001374535"/>
    </source>
</evidence>
<dbReference type="AlphaFoldDB" id="A0AAQ3P1E6"/>